<accession>A0ABW0U877</accession>
<evidence type="ECO:0000313" key="7">
    <source>
        <dbReference type="EMBL" id="MFC5629682.1"/>
    </source>
</evidence>
<reference evidence="8" key="1">
    <citation type="journal article" date="2019" name="Int. J. Syst. Evol. Microbiol.">
        <title>The Global Catalogue of Microorganisms (GCM) 10K type strain sequencing project: providing services to taxonomists for standard genome sequencing and annotation.</title>
        <authorList>
            <consortium name="The Broad Institute Genomics Platform"/>
            <consortium name="The Broad Institute Genome Sequencing Center for Infectious Disease"/>
            <person name="Wu L."/>
            <person name="Ma J."/>
        </authorList>
    </citation>
    <scope>NUCLEOTIDE SEQUENCE [LARGE SCALE GENOMIC DNA]</scope>
    <source>
        <strain evidence="8">CGMCC 1.15790</strain>
    </source>
</reference>
<proteinExistence type="predicted"/>
<dbReference type="InterPro" id="IPR058031">
    <property type="entry name" value="AAA_lid_NorR"/>
</dbReference>
<protein>
    <submittedName>
        <fullName evidence="7">Sigma-54 interaction domain-containing protein</fullName>
    </submittedName>
</protein>
<dbReference type="SMART" id="SM00382">
    <property type="entry name" value="AAA"/>
    <property type="match status" value="1"/>
</dbReference>
<dbReference type="InterPro" id="IPR009057">
    <property type="entry name" value="Homeodomain-like_sf"/>
</dbReference>
<dbReference type="Proteomes" id="UP001596143">
    <property type="component" value="Unassembled WGS sequence"/>
</dbReference>
<evidence type="ECO:0000256" key="3">
    <source>
        <dbReference type="ARBA" id="ARBA00023015"/>
    </source>
</evidence>
<dbReference type="Gene3D" id="3.40.50.300">
    <property type="entry name" value="P-loop containing nucleotide triphosphate hydrolases"/>
    <property type="match status" value="1"/>
</dbReference>
<sequence>MIPFSDFSNAIETETIYSFGEVHTFYKFFHEELEVAHIASQSEANVLILGETGTGKEIIARSIHEASNRKDGPFLPINAGAIPKDLVASELFGFTEGAFTGARKGGAAGKFEAAQNGTLFLDEIGDMPLELQSVLLRAIESKKITRIGDTNERQVNARIIAATNHDLEKEMEEGGSFRADLFYRLNVLSITLPPLRDRPEDIRLLARDFLQKFHERYENGPTAMEEEAILTLLSYDWPGNIRELKNALERAFLLAREERSPIRLKHFPPSIRRTKNKKKTEDLSLKKMEKERIQLALQRSASVQEAARLLGIARSTLYRKLKEYNLA</sequence>
<dbReference type="InterPro" id="IPR025662">
    <property type="entry name" value="Sigma_54_int_dom_ATP-bd_1"/>
</dbReference>
<name>A0ABW0U877_9BACI</name>
<organism evidence="7 8">
    <name type="scientific">Aliibacillus thermotolerans</name>
    <dbReference type="NCBI Taxonomy" id="1834418"/>
    <lineage>
        <taxon>Bacteria</taxon>
        <taxon>Bacillati</taxon>
        <taxon>Bacillota</taxon>
        <taxon>Bacilli</taxon>
        <taxon>Bacillales</taxon>
        <taxon>Bacillaceae</taxon>
        <taxon>Aliibacillus</taxon>
    </lineage>
</organism>
<dbReference type="PANTHER" id="PTHR32071:SF101">
    <property type="entry name" value="ACETOIN DEHYDROGENASE OPERON TRANSCRIPTIONAL ACTIVATOR ACOR"/>
    <property type="match status" value="1"/>
</dbReference>
<dbReference type="EMBL" id="JBHSPF010000067">
    <property type="protein sequence ID" value="MFC5629682.1"/>
    <property type="molecule type" value="Genomic_DNA"/>
</dbReference>
<evidence type="ECO:0000256" key="1">
    <source>
        <dbReference type="ARBA" id="ARBA00022741"/>
    </source>
</evidence>
<evidence type="ECO:0000259" key="6">
    <source>
        <dbReference type="PROSITE" id="PS50045"/>
    </source>
</evidence>
<dbReference type="SUPFAM" id="SSF52540">
    <property type="entry name" value="P-loop containing nucleoside triphosphate hydrolases"/>
    <property type="match status" value="1"/>
</dbReference>
<evidence type="ECO:0000256" key="2">
    <source>
        <dbReference type="ARBA" id="ARBA00022840"/>
    </source>
</evidence>
<dbReference type="PANTHER" id="PTHR32071">
    <property type="entry name" value="TRANSCRIPTIONAL REGULATORY PROTEIN"/>
    <property type="match status" value="1"/>
</dbReference>
<dbReference type="CDD" id="cd00009">
    <property type="entry name" value="AAA"/>
    <property type="match status" value="1"/>
</dbReference>
<evidence type="ECO:0000313" key="8">
    <source>
        <dbReference type="Proteomes" id="UP001596143"/>
    </source>
</evidence>
<dbReference type="Pfam" id="PF02954">
    <property type="entry name" value="HTH_8"/>
    <property type="match status" value="1"/>
</dbReference>
<dbReference type="InterPro" id="IPR027417">
    <property type="entry name" value="P-loop_NTPase"/>
</dbReference>
<dbReference type="PROSITE" id="PS00688">
    <property type="entry name" value="SIGMA54_INTERACT_3"/>
    <property type="match status" value="1"/>
</dbReference>
<evidence type="ECO:0000256" key="4">
    <source>
        <dbReference type="ARBA" id="ARBA00023125"/>
    </source>
</evidence>
<dbReference type="Gene3D" id="1.10.10.60">
    <property type="entry name" value="Homeodomain-like"/>
    <property type="match status" value="1"/>
</dbReference>
<dbReference type="SUPFAM" id="SSF46689">
    <property type="entry name" value="Homeodomain-like"/>
    <property type="match status" value="1"/>
</dbReference>
<keyword evidence="1" id="KW-0547">Nucleotide-binding</keyword>
<dbReference type="Gene3D" id="1.10.8.60">
    <property type="match status" value="1"/>
</dbReference>
<dbReference type="InterPro" id="IPR002078">
    <property type="entry name" value="Sigma_54_int"/>
</dbReference>
<feature type="domain" description="Sigma-54 factor interaction" evidence="6">
    <location>
        <begin position="18"/>
        <end position="253"/>
    </location>
</feature>
<evidence type="ECO:0000256" key="5">
    <source>
        <dbReference type="ARBA" id="ARBA00023163"/>
    </source>
</evidence>
<keyword evidence="8" id="KW-1185">Reference proteome</keyword>
<dbReference type="InterPro" id="IPR025943">
    <property type="entry name" value="Sigma_54_int_dom_ATP-bd_2"/>
</dbReference>
<dbReference type="PROSITE" id="PS50045">
    <property type="entry name" value="SIGMA54_INTERACT_4"/>
    <property type="match status" value="1"/>
</dbReference>
<dbReference type="PROSITE" id="PS00675">
    <property type="entry name" value="SIGMA54_INTERACT_1"/>
    <property type="match status" value="1"/>
</dbReference>
<comment type="caution">
    <text evidence="7">The sequence shown here is derived from an EMBL/GenBank/DDBJ whole genome shotgun (WGS) entry which is preliminary data.</text>
</comment>
<dbReference type="Pfam" id="PF00158">
    <property type="entry name" value="Sigma54_activat"/>
    <property type="match status" value="1"/>
</dbReference>
<dbReference type="InterPro" id="IPR003593">
    <property type="entry name" value="AAA+_ATPase"/>
</dbReference>
<keyword evidence="3" id="KW-0805">Transcription regulation</keyword>
<keyword evidence="2" id="KW-0067">ATP-binding</keyword>
<keyword evidence="4" id="KW-0238">DNA-binding</keyword>
<dbReference type="Pfam" id="PF25601">
    <property type="entry name" value="AAA_lid_14"/>
    <property type="match status" value="1"/>
</dbReference>
<gene>
    <name evidence="7" type="ORF">ACFPTR_12550</name>
</gene>
<keyword evidence="5" id="KW-0804">Transcription</keyword>
<dbReference type="PROSITE" id="PS00676">
    <property type="entry name" value="SIGMA54_INTERACT_2"/>
    <property type="match status" value="1"/>
</dbReference>
<dbReference type="RefSeq" id="WP_270897326.1">
    <property type="nucleotide sequence ID" value="NZ_JBHSPF010000067.1"/>
</dbReference>
<dbReference type="InterPro" id="IPR002197">
    <property type="entry name" value="HTH_Fis"/>
</dbReference>
<dbReference type="InterPro" id="IPR025944">
    <property type="entry name" value="Sigma_54_int_dom_CS"/>
</dbReference>